<keyword evidence="3" id="KW-1185">Reference proteome</keyword>
<evidence type="ECO:0000313" key="3">
    <source>
        <dbReference type="Proteomes" id="UP000830671"/>
    </source>
</evidence>
<name>A0A9Q8SDP6_9PEZI</name>
<reference evidence="2" key="1">
    <citation type="journal article" date="2021" name="Mol. Plant Microbe Interact.">
        <title>Complete Genome Sequence of the Plant-Pathogenic Fungus Colletotrichum lupini.</title>
        <authorList>
            <person name="Baroncelli R."/>
            <person name="Pensec F."/>
            <person name="Da Lio D."/>
            <person name="Boufleur T."/>
            <person name="Vicente I."/>
            <person name="Sarrocco S."/>
            <person name="Picot A."/>
            <person name="Baraldi E."/>
            <person name="Sukno S."/>
            <person name="Thon M."/>
            <person name="Le Floch G."/>
        </authorList>
    </citation>
    <scope>NUCLEOTIDE SEQUENCE</scope>
    <source>
        <strain evidence="2">IMI 504893</strain>
    </source>
</reference>
<proteinExistence type="predicted"/>
<dbReference type="KEGG" id="clup:CLUP02_02135"/>
<feature type="compositionally biased region" description="Basic and acidic residues" evidence="1">
    <location>
        <begin position="124"/>
        <end position="138"/>
    </location>
</feature>
<sequence>MRLKSVYAGNCNAEVAREKMQMNKMQNGKPKKMAKRLLAKSPLLRPLPAVAVSTATDQPLDGTRPGHGRDPKFPDPSAPATANARSKSIKHDITCRPALDADVRAGSRRLVNCAGPGDFGLSTTDDRNPDHRPAPMRP</sequence>
<feature type="region of interest" description="Disordered" evidence="1">
    <location>
        <begin position="49"/>
        <end position="95"/>
    </location>
</feature>
<evidence type="ECO:0000256" key="1">
    <source>
        <dbReference type="SAM" id="MobiDB-lite"/>
    </source>
</evidence>
<evidence type="ECO:0000313" key="2">
    <source>
        <dbReference type="EMBL" id="UQC75481.1"/>
    </source>
</evidence>
<dbReference type="RefSeq" id="XP_049137126.1">
    <property type="nucleotide sequence ID" value="XM_049281169.1"/>
</dbReference>
<gene>
    <name evidence="2" type="ORF">CLUP02_02135</name>
</gene>
<dbReference type="AlphaFoldDB" id="A0A9Q8SDP6"/>
<organism evidence="2 3">
    <name type="scientific">Colletotrichum lupini</name>
    <dbReference type="NCBI Taxonomy" id="145971"/>
    <lineage>
        <taxon>Eukaryota</taxon>
        <taxon>Fungi</taxon>
        <taxon>Dikarya</taxon>
        <taxon>Ascomycota</taxon>
        <taxon>Pezizomycotina</taxon>
        <taxon>Sordariomycetes</taxon>
        <taxon>Hypocreomycetidae</taxon>
        <taxon>Glomerellales</taxon>
        <taxon>Glomerellaceae</taxon>
        <taxon>Colletotrichum</taxon>
        <taxon>Colletotrichum acutatum species complex</taxon>
    </lineage>
</organism>
<dbReference type="GeneID" id="73336179"/>
<dbReference type="EMBL" id="CP019471">
    <property type="protein sequence ID" value="UQC75481.1"/>
    <property type="molecule type" value="Genomic_DNA"/>
</dbReference>
<dbReference type="Proteomes" id="UP000830671">
    <property type="component" value="Chromosome 1"/>
</dbReference>
<protein>
    <submittedName>
        <fullName evidence="2">Uncharacterized protein</fullName>
    </submittedName>
</protein>
<accession>A0A9Q8SDP6</accession>
<feature type="region of interest" description="Disordered" evidence="1">
    <location>
        <begin position="110"/>
        <end position="138"/>
    </location>
</feature>